<evidence type="ECO:0000313" key="1">
    <source>
        <dbReference type="EMBL" id="ADM08299.1"/>
    </source>
</evidence>
<organism evidence="1 2">
    <name type="scientific">Parvularcula bermudensis (strain ATCC BAA-594 / HTCC2503 / KCTC 12087)</name>
    <dbReference type="NCBI Taxonomy" id="314260"/>
    <lineage>
        <taxon>Bacteria</taxon>
        <taxon>Pseudomonadati</taxon>
        <taxon>Pseudomonadota</taxon>
        <taxon>Alphaproteobacteria</taxon>
        <taxon>Parvularculales</taxon>
        <taxon>Parvularculaceae</taxon>
        <taxon>Parvularcula</taxon>
    </lineage>
</organism>
<name>E0TB95_PARBH</name>
<dbReference type="InterPro" id="IPR016181">
    <property type="entry name" value="Acyl_CoA_acyltransferase"/>
</dbReference>
<accession>E0TB95</accession>
<dbReference type="SUPFAM" id="SSF55729">
    <property type="entry name" value="Acyl-CoA N-acyltransferases (Nat)"/>
    <property type="match status" value="1"/>
</dbReference>
<reference evidence="2" key="1">
    <citation type="submission" date="2010-08" db="EMBL/GenBank/DDBJ databases">
        <title>Genome sequence of Parvularcula bermudensis HTCC2503.</title>
        <authorList>
            <person name="Kang D.-M."/>
            <person name="Oh H.-M."/>
            <person name="Cho J.-C."/>
        </authorList>
    </citation>
    <scope>NUCLEOTIDE SEQUENCE [LARGE SCALE GENOMIC DNA]</scope>
    <source>
        <strain evidence="2">ATCC BAA-594 / HTCC2503 / KCTC 12087</strain>
    </source>
</reference>
<dbReference type="EMBL" id="CP002156">
    <property type="protein sequence ID" value="ADM08299.1"/>
    <property type="molecule type" value="Genomic_DNA"/>
</dbReference>
<sequence>MGPMADGSSPAPTIDLVPAMAEIDKGSWDALTQRADRPSYPFAKWDFLEVLERSAAVRPETGWGPRHLVVKRGAEMVGVMPLYLKAHSRGEFVFDHGWADAYDRAGGRYYPKFLAGIPFTPATGPRLHAATADAERLLIEGAAQATDQLGLSSLHITFPVPEEVERLRAAGYLIRTGTQYRFEDEGFGDWDGFLSALASRKRKGLRKERAAIAEAGIEIEWITGSGITEDVLDHFWTFYQDTGARKWGTPYLTRSFFSMIAEVMADEILFVFAKRAGQAIAGAMNFIGGDTLYGRYWGCTEHVPFLHFEVCYYQAIDFALQHGLRFVDAGAQGEHKIARGYRPVTTYSAHYLPNPSFREAVERFLDAERREVQDAISYLSDFTPFKKTEGP</sequence>
<dbReference type="Pfam" id="PF04339">
    <property type="entry name" value="FemAB_like"/>
    <property type="match status" value="1"/>
</dbReference>
<dbReference type="RefSeq" id="WP_013299273.1">
    <property type="nucleotide sequence ID" value="NC_014414.1"/>
</dbReference>
<gene>
    <name evidence="1" type="ordered locus">PB2503_01097</name>
</gene>
<dbReference type="InterPro" id="IPR007434">
    <property type="entry name" value="FemAB-like"/>
</dbReference>
<reference evidence="1 2" key="2">
    <citation type="journal article" date="2011" name="J. Bacteriol.">
        <title>Complete genome sequence of strain HTCC2503T of Parvularcula bermudensis, the type species of the order "Parvularculales" in the class Alphaproteobacteria.</title>
        <authorList>
            <person name="Oh H.M."/>
            <person name="Kang I."/>
            <person name="Vergin K.L."/>
            <person name="Kang D."/>
            <person name="Rhee K.H."/>
            <person name="Giovannoni S.J."/>
            <person name="Cho J.C."/>
        </authorList>
    </citation>
    <scope>NUCLEOTIDE SEQUENCE [LARGE SCALE GENOMIC DNA]</scope>
    <source>
        <strain evidence="2">ATCC BAA-594 / HTCC2503 / KCTC 12087</strain>
    </source>
</reference>
<evidence type="ECO:0008006" key="3">
    <source>
        <dbReference type="Google" id="ProtNLM"/>
    </source>
</evidence>
<dbReference type="Gene3D" id="3.40.630.30">
    <property type="match status" value="1"/>
</dbReference>
<proteinExistence type="predicted"/>
<dbReference type="STRING" id="314260.PB2503_01097"/>
<dbReference type="eggNOG" id="COG3146">
    <property type="taxonomic scope" value="Bacteria"/>
</dbReference>
<evidence type="ECO:0000313" key="2">
    <source>
        <dbReference type="Proteomes" id="UP000001302"/>
    </source>
</evidence>
<dbReference type="AlphaFoldDB" id="E0TB95"/>
<dbReference type="KEGG" id="pbr:PB2503_01097"/>
<dbReference type="Proteomes" id="UP000001302">
    <property type="component" value="Chromosome"/>
</dbReference>
<protein>
    <recommendedName>
        <fullName evidence="3">N-acetyltransferase</fullName>
    </recommendedName>
</protein>
<dbReference type="PANTHER" id="PTHR47017:SF1">
    <property type="entry name" value="ACYL-COA"/>
    <property type="match status" value="1"/>
</dbReference>
<keyword evidence="2" id="KW-1185">Reference proteome</keyword>
<dbReference type="PANTHER" id="PTHR47017">
    <property type="entry name" value="ACYL-COA"/>
    <property type="match status" value="1"/>
</dbReference>
<dbReference type="HOGENOM" id="CLU_036032_1_0_5"/>